<accession>A0A0F8WSI1</accession>
<dbReference type="AlphaFoldDB" id="A0A0F8WSI1"/>
<sequence>MTPKKLIENAIIALGKDGITPASKNGKIVFSTTQKPGGPWVYARYTDHNCIFWKNFVFTLVVPQLPKKKRFIPQECMGCYKVVVRPETYKELLLLKDVLYDMNLPGKVGIEVRAEVDALYGGYWYCDGIEEGFDRLGQIRFALSGTKMEAFLKRACTEYEREFGPSDKWKIVPGQKAIEDKVVKMVEIDNTKKSQTIVDVE</sequence>
<feature type="non-terminal residue" evidence="1">
    <location>
        <position position="201"/>
    </location>
</feature>
<dbReference type="EMBL" id="LAZR01063348">
    <property type="protein sequence ID" value="KKK59678.1"/>
    <property type="molecule type" value="Genomic_DNA"/>
</dbReference>
<evidence type="ECO:0000313" key="1">
    <source>
        <dbReference type="EMBL" id="KKK59678.1"/>
    </source>
</evidence>
<protein>
    <submittedName>
        <fullName evidence="1">Uncharacterized protein</fullName>
    </submittedName>
</protein>
<organism evidence="1">
    <name type="scientific">marine sediment metagenome</name>
    <dbReference type="NCBI Taxonomy" id="412755"/>
    <lineage>
        <taxon>unclassified sequences</taxon>
        <taxon>metagenomes</taxon>
        <taxon>ecological metagenomes</taxon>
    </lineage>
</organism>
<reference evidence="1" key="1">
    <citation type="journal article" date="2015" name="Nature">
        <title>Complex archaea that bridge the gap between prokaryotes and eukaryotes.</title>
        <authorList>
            <person name="Spang A."/>
            <person name="Saw J.H."/>
            <person name="Jorgensen S.L."/>
            <person name="Zaremba-Niedzwiedzka K."/>
            <person name="Martijn J."/>
            <person name="Lind A.E."/>
            <person name="van Eijk R."/>
            <person name="Schleper C."/>
            <person name="Guy L."/>
            <person name="Ettema T.J."/>
        </authorList>
    </citation>
    <scope>NUCLEOTIDE SEQUENCE</scope>
</reference>
<gene>
    <name evidence="1" type="ORF">LCGC14_3032000</name>
</gene>
<comment type="caution">
    <text evidence="1">The sequence shown here is derived from an EMBL/GenBank/DDBJ whole genome shotgun (WGS) entry which is preliminary data.</text>
</comment>
<proteinExistence type="predicted"/>
<name>A0A0F8WSI1_9ZZZZ</name>